<gene>
    <name evidence="2" type="ORF">OH76DRAFT_1405684</name>
</gene>
<dbReference type="AlphaFoldDB" id="A0A371D515"/>
<evidence type="ECO:0000313" key="2">
    <source>
        <dbReference type="EMBL" id="RDX47625.1"/>
    </source>
</evidence>
<accession>A0A371D515</accession>
<proteinExistence type="predicted"/>
<dbReference type="Proteomes" id="UP000256964">
    <property type="component" value="Unassembled WGS sequence"/>
</dbReference>
<dbReference type="EMBL" id="KZ857417">
    <property type="protein sequence ID" value="RDX47625.1"/>
    <property type="molecule type" value="Genomic_DNA"/>
</dbReference>
<feature type="signal peptide" evidence="1">
    <location>
        <begin position="1"/>
        <end position="20"/>
    </location>
</feature>
<keyword evidence="1" id="KW-0732">Signal</keyword>
<evidence type="ECO:0000313" key="3">
    <source>
        <dbReference type="Proteomes" id="UP000256964"/>
    </source>
</evidence>
<evidence type="ECO:0000256" key="1">
    <source>
        <dbReference type="SAM" id="SignalP"/>
    </source>
</evidence>
<organism evidence="2 3">
    <name type="scientific">Lentinus brumalis</name>
    <dbReference type="NCBI Taxonomy" id="2498619"/>
    <lineage>
        <taxon>Eukaryota</taxon>
        <taxon>Fungi</taxon>
        <taxon>Dikarya</taxon>
        <taxon>Basidiomycota</taxon>
        <taxon>Agaricomycotina</taxon>
        <taxon>Agaricomycetes</taxon>
        <taxon>Polyporales</taxon>
        <taxon>Polyporaceae</taxon>
        <taxon>Lentinus</taxon>
    </lineage>
</organism>
<protein>
    <submittedName>
        <fullName evidence="2">Uncharacterized protein</fullName>
    </submittedName>
</protein>
<name>A0A371D515_9APHY</name>
<feature type="chain" id="PRO_5016662312" evidence="1">
    <location>
        <begin position="21"/>
        <end position="72"/>
    </location>
</feature>
<keyword evidence="3" id="KW-1185">Reference proteome</keyword>
<sequence length="72" mass="7629">MHGFLFGCLMLAAIPASAEGCQPPGYKSPACRSSAVSSSPPRPLPSSLELRIPRCTLSSRMWCTLHRGLGQG</sequence>
<reference evidence="2 3" key="1">
    <citation type="journal article" date="2018" name="Biotechnol. Biofuels">
        <title>Integrative visual omics of the white-rot fungus Polyporus brumalis exposes the biotechnological potential of its oxidative enzymes for delignifying raw plant biomass.</title>
        <authorList>
            <person name="Miyauchi S."/>
            <person name="Rancon A."/>
            <person name="Drula E."/>
            <person name="Hage H."/>
            <person name="Chaduli D."/>
            <person name="Favel A."/>
            <person name="Grisel S."/>
            <person name="Henrissat B."/>
            <person name="Herpoel-Gimbert I."/>
            <person name="Ruiz-Duenas F.J."/>
            <person name="Chevret D."/>
            <person name="Hainaut M."/>
            <person name="Lin J."/>
            <person name="Wang M."/>
            <person name="Pangilinan J."/>
            <person name="Lipzen A."/>
            <person name="Lesage-Meessen L."/>
            <person name="Navarro D."/>
            <person name="Riley R."/>
            <person name="Grigoriev I.V."/>
            <person name="Zhou S."/>
            <person name="Raouche S."/>
            <person name="Rosso M.N."/>
        </authorList>
    </citation>
    <scope>NUCLEOTIDE SEQUENCE [LARGE SCALE GENOMIC DNA]</scope>
    <source>
        <strain evidence="2 3">BRFM 1820</strain>
    </source>
</reference>